<gene>
    <name evidence="3" type="ORF">SAMN04488579_101101</name>
</gene>
<dbReference type="CDD" id="cd00130">
    <property type="entry name" value="PAS"/>
    <property type="match status" value="1"/>
</dbReference>
<dbReference type="NCBIfam" id="TIGR00229">
    <property type="entry name" value="sensory_box"/>
    <property type="match status" value="1"/>
</dbReference>
<dbReference type="CDD" id="cd01949">
    <property type="entry name" value="GGDEF"/>
    <property type="match status" value="1"/>
</dbReference>
<dbReference type="EMBL" id="FNOU01000001">
    <property type="protein sequence ID" value="SDX30759.1"/>
    <property type="molecule type" value="Genomic_DNA"/>
</dbReference>
<dbReference type="InterPro" id="IPR000014">
    <property type="entry name" value="PAS"/>
</dbReference>
<dbReference type="InterPro" id="IPR029787">
    <property type="entry name" value="Nucleotide_cyclase"/>
</dbReference>
<keyword evidence="4" id="KW-1185">Reference proteome</keyword>
<dbReference type="Pfam" id="PF08447">
    <property type="entry name" value="PAS_3"/>
    <property type="match status" value="1"/>
</dbReference>
<dbReference type="STRING" id="1528.SAMN04488579_101101"/>
<dbReference type="InterPro" id="IPR001610">
    <property type="entry name" value="PAC"/>
</dbReference>
<dbReference type="PROSITE" id="PS50113">
    <property type="entry name" value="PAC"/>
    <property type="match status" value="1"/>
</dbReference>
<dbReference type="Pfam" id="PF00990">
    <property type="entry name" value="GGDEF"/>
    <property type="match status" value="1"/>
</dbReference>
<dbReference type="PANTHER" id="PTHR45138">
    <property type="entry name" value="REGULATORY COMPONENTS OF SENSORY TRANSDUCTION SYSTEM"/>
    <property type="match status" value="1"/>
</dbReference>
<dbReference type="InterPro" id="IPR050469">
    <property type="entry name" value="Diguanylate_Cyclase"/>
</dbReference>
<dbReference type="SMART" id="SM00267">
    <property type="entry name" value="GGDEF"/>
    <property type="match status" value="1"/>
</dbReference>
<dbReference type="Proteomes" id="UP000199652">
    <property type="component" value="Unassembled WGS sequence"/>
</dbReference>
<dbReference type="OrthoDB" id="1771403at2"/>
<evidence type="ECO:0000313" key="3">
    <source>
        <dbReference type="EMBL" id="SDX30759.1"/>
    </source>
</evidence>
<dbReference type="NCBIfam" id="TIGR00254">
    <property type="entry name" value="GGDEF"/>
    <property type="match status" value="1"/>
</dbReference>
<dbReference type="InterPro" id="IPR013655">
    <property type="entry name" value="PAS_fold_3"/>
</dbReference>
<proteinExistence type="predicted"/>
<accession>A0A1H3APJ3</accession>
<dbReference type="SUPFAM" id="SSF55073">
    <property type="entry name" value="Nucleotide cyclase"/>
    <property type="match status" value="1"/>
</dbReference>
<dbReference type="InterPro" id="IPR035965">
    <property type="entry name" value="PAS-like_dom_sf"/>
</dbReference>
<protein>
    <submittedName>
        <fullName evidence="3">PAS domain S-box-containing protein/diguanylate cyclase (GGDEF) domain-containing protein</fullName>
    </submittedName>
</protein>
<dbReference type="InterPro" id="IPR043128">
    <property type="entry name" value="Rev_trsase/Diguanyl_cyclase"/>
</dbReference>
<dbReference type="SMART" id="SM00086">
    <property type="entry name" value="PAC"/>
    <property type="match status" value="1"/>
</dbReference>
<dbReference type="PROSITE" id="PS50887">
    <property type="entry name" value="GGDEF"/>
    <property type="match status" value="1"/>
</dbReference>
<dbReference type="InterPro" id="IPR000160">
    <property type="entry name" value="GGDEF_dom"/>
</dbReference>
<name>A0A1H3APJ3_EUBBA</name>
<dbReference type="SUPFAM" id="SSF55785">
    <property type="entry name" value="PYP-like sensor domain (PAS domain)"/>
    <property type="match status" value="1"/>
</dbReference>
<dbReference type="AlphaFoldDB" id="A0A1H3APJ3"/>
<dbReference type="PANTHER" id="PTHR45138:SF9">
    <property type="entry name" value="DIGUANYLATE CYCLASE DGCM-RELATED"/>
    <property type="match status" value="1"/>
</dbReference>
<dbReference type="Gene3D" id="3.30.70.270">
    <property type="match status" value="1"/>
</dbReference>
<sequence length="326" mass="37859">MDYTDLSKEQLLARIRELELLNQELLSEREQDTTLEYAWTGNLGHWYWNVKINSVTFNPLKITTLGYDKSEIPPNVTYQFFTDKLHPEDYQRVMDVMYDHLYGRVNVYEVEYRIKTKDGKYKWYYDRGKITQYDEDGKPLFLAGIVFDISEKKRIQAELEYKNKILAEMSSIDGLTKISNHRTLIDYLNAGITDVQKTKRPLSIAIFDIDDFKQVNDLHGHVYGDQVLIEIAAIIKKSIRDSDMAGRYGGEEFMIVFMNTDLENASHIAERIRKTIENTLFANGINVTISCGIKQYMGENATDFIHEADKNLYEAKNIGKNLVIAQ</sequence>
<reference evidence="4" key="1">
    <citation type="submission" date="2016-10" db="EMBL/GenBank/DDBJ databases">
        <authorList>
            <person name="Varghese N."/>
            <person name="Submissions S."/>
        </authorList>
    </citation>
    <scope>NUCLEOTIDE SEQUENCE [LARGE SCALE GENOMIC DNA]</scope>
    <source>
        <strain evidence="4">VPI 5359</strain>
    </source>
</reference>
<dbReference type="InterPro" id="IPR000700">
    <property type="entry name" value="PAS-assoc_C"/>
</dbReference>
<evidence type="ECO:0000313" key="4">
    <source>
        <dbReference type="Proteomes" id="UP000199652"/>
    </source>
</evidence>
<dbReference type="Gene3D" id="3.30.450.20">
    <property type="entry name" value="PAS domain"/>
    <property type="match status" value="1"/>
</dbReference>
<feature type="domain" description="PAC" evidence="1">
    <location>
        <begin position="108"/>
        <end position="161"/>
    </location>
</feature>
<evidence type="ECO:0000259" key="1">
    <source>
        <dbReference type="PROSITE" id="PS50113"/>
    </source>
</evidence>
<dbReference type="RefSeq" id="WP_090242336.1">
    <property type="nucleotide sequence ID" value="NZ_FNOU01000001.1"/>
</dbReference>
<feature type="domain" description="GGDEF" evidence="2">
    <location>
        <begin position="200"/>
        <end position="326"/>
    </location>
</feature>
<dbReference type="FunFam" id="3.30.70.270:FF:000001">
    <property type="entry name" value="Diguanylate cyclase domain protein"/>
    <property type="match status" value="1"/>
</dbReference>
<dbReference type="GO" id="GO:0052621">
    <property type="term" value="F:diguanylate cyclase activity"/>
    <property type="evidence" value="ECO:0007669"/>
    <property type="project" value="TreeGrafter"/>
</dbReference>
<evidence type="ECO:0000259" key="2">
    <source>
        <dbReference type="PROSITE" id="PS50887"/>
    </source>
</evidence>
<organism evidence="3 4">
    <name type="scientific">Eubacterium barkeri</name>
    <name type="common">Clostridium barkeri</name>
    <dbReference type="NCBI Taxonomy" id="1528"/>
    <lineage>
        <taxon>Bacteria</taxon>
        <taxon>Bacillati</taxon>
        <taxon>Bacillota</taxon>
        <taxon>Clostridia</taxon>
        <taxon>Eubacteriales</taxon>
        <taxon>Eubacteriaceae</taxon>
        <taxon>Eubacterium</taxon>
    </lineage>
</organism>